<dbReference type="EMBL" id="JBHSOH010000015">
    <property type="protein sequence ID" value="MFC5849122.1"/>
    <property type="molecule type" value="Genomic_DNA"/>
</dbReference>
<proteinExistence type="predicted"/>
<dbReference type="InterPro" id="IPR000408">
    <property type="entry name" value="Reg_chr_condens"/>
</dbReference>
<dbReference type="PANTHER" id="PTHR45982">
    <property type="entry name" value="REGULATOR OF CHROMOSOME CONDENSATION"/>
    <property type="match status" value="1"/>
</dbReference>
<dbReference type="SUPFAM" id="SSF50985">
    <property type="entry name" value="RCC1/BLIP-II"/>
    <property type="match status" value="2"/>
</dbReference>
<feature type="domain" description="RCC1-like" evidence="4">
    <location>
        <begin position="378"/>
        <end position="628"/>
    </location>
</feature>
<evidence type="ECO:0000256" key="1">
    <source>
        <dbReference type="ARBA" id="ARBA00022658"/>
    </source>
</evidence>
<dbReference type="Pfam" id="PF13540">
    <property type="entry name" value="RCC1_2"/>
    <property type="match status" value="2"/>
</dbReference>
<keyword evidence="6" id="KW-1185">Reference proteome</keyword>
<sequence>MRRQLLPLLLPALLLAACGQTPATGLSAPAPGTTTPGTPTQQALPGVFQIDFGGVGTDTPTTRVQSLQPSDLSAQGLVSAPDQFSFSPVTVQTFTVPTTNTRHIRVTYKVTNTSSQTLRNPKFIAVVPQGSTTDSVFTNVRYFDGSDATAAISKLSLVQGQSFNTATNSALPDPLANPVLTSLDVSTVDTTGKGIKTLTQTGWGLTTPSTSGATIPMAPGDTALITFGVNLPLTPAAEGGATKDPFNFSLNVTAVQDAAPLVAMTSVVKQWDAVAKTFGNYVKFPTRTYTENGATTTRSLPAYYDLSTLDGSTTTKVLCAGDANMSVTNISTATFPNRWRVQLFSLGEHTLKVFAGTSCPTDGIPLLSQTVTGVGTGGSSLAASISHSVALKADGTVQSWGENVSGQLGNGTRTTPQSLPGAVSSLNGIVSIAVGSSHNLALRADGTVQSWGGNTQGQLGNGTKTLQTTPVAVSGLSDIVSIATGANHSLALLADGTVRSWGYNLAGQLGDGTTTDRSTPVIVTGLSNVVSIAGGGNYSLALRADGTVQSWGLNTAGQLGDGTTTSRSTPATISGLSGVMRIAAGHTHNLALRADGTVQSWGSNNAGQLGDGTIATRGTPVTVRNLSEITSVSAGGSSSLALRADGTIQSWGDNTFGQLGDGTTTTRMTPVPVSRLSGLANVATTAAFSVALRADGTLQSWGQNDYGQLGDGTKTSRLTFGPVAGVNDIAQPTP</sequence>
<evidence type="ECO:0000313" key="5">
    <source>
        <dbReference type="EMBL" id="MFC5849122.1"/>
    </source>
</evidence>
<gene>
    <name evidence="5" type="ORF">ACFPQ6_12470</name>
</gene>
<dbReference type="PRINTS" id="PR00633">
    <property type="entry name" value="RCCNDNSATION"/>
</dbReference>
<dbReference type="PANTHER" id="PTHR45982:SF1">
    <property type="entry name" value="REGULATOR OF CHROMOSOME CONDENSATION"/>
    <property type="match status" value="1"/>
</dbReference>
<keyword evidence="2" id="KW-0677">Repeat</keyword>
<dbReference type="InterPro" id="IPR051553">
    <property type="entry name" value="Ran_GTPase-activating"/>
</dbReference>
<dbReference type="Gene3D" id="2.130.10.30">
    <property type="entry name" value="Regulator of chromosome condensation 1/beta-lactamase-inhibitor protein II"/>
    <property type="match status" value="2"/>
</dbReference>
<dbReference type="InterPro" id="IPR058923">
    <property type="entry name" value="RCC1-like_dom"/>
</dbReference>
<evidence type="ECO:0000259" key="4">
    <source>
        <dbReference type="Pfam" id="PF25390"/>
    </source>
</evidence>
<evidence type="ECO:0000256" key="3">
    <source>
        <dbReference type="SAM" id="SignalP"/>
    </source>
</evidence>
<dbReference type="PROSITE" id="PS51257">
    <property type="entry name" value="PROKAR_LIPOPROTEIN"/>
    <property type="match status" value="1"/>
</dbReference>
<reference evidence="6" key="1">
    <citation type="journal article" date="2019" name="Int. J. Syst. Evol. Microbiol.">
        <title>The Global Catalogue of Microorganisms (GCM) 10K type strain sequencing project: providing services to taxonomists for standard genome sequencing and annotation.</title>
        <authorList>
            <consortium name="The Broad Institute Genomics Platform"/>
            <consortium name="The Broad Institute Genome Sequencing Center for Infectious Disease"/>
            <person name="Wu L."/>
            <person name="Ma J."/>
        </authorList>
    </citation>
    <scope>NUCLEOTIDE SEQUENCE [LARGE SCALE GENOMIC DNA]</scope>
    <source>
        <strain evidence="6">CGMCC 1.15053</strain>
    </source>
</reference>
<evidence type="ECO:0000256" key="2">
    <source>
        <dbReference type="ARBA" id="ARBA00022737"/>
    </source>
</evidence>
<evidence type="ECO:0000313" key="6">
    <source>
        <dbReference type="Proteomes" id="UP001595979"/>
    </source>
</evidence>
<organism evidence="5 6">
    <name type="scientific">Deinococcus petrolearius</name>
    <dbReference type="NCBI Taxonomy" id="1751295"/>
    <lineage>
        <taxon>Bacteria</taxon>
        <taxon>Thermotogati</taxon>
        <taxon>Deinococcota</taxon>
        <taxon>Deinococci</taxon>
        <taxon>Deinococcales</taxon>
        <taxon>Deinococcaceae</taxon>
        <taxon>Deinococcus</taxon>
    </lineage>
</organism>
<dbReference type="Proteomes" id="UP001595979">
    <property type="component" value="Unassembled WGS sequence"/>
</dbReference>
<feature type="chain" id="PRO_5046989914" evidence="3">
    <location>
        <begin position="24"/>
        <end position="734"/>
    </location>
</feature>
<protein>
    <submittedName>
        <fullName evidence="5">RCC1 domain-containing protein</fullName>
    </submittedName>
</protein>
<name>A0ABW1DLT4_9DEIO</name>
<dbReference type="InterPro" id="IPR009091">
    <property type="entry name" value="RCC1/BLIP-II"/>
</dbReference>
<accession>A0ABW1DLT4</accession>
<comment type="caution">
    <text evidence="5">The sequence shown here is derived from an EMBL/GenBank/DDBJ whole genome shotgun (WGS) entry which is preliminary data.</text>
</comment>
<dbReference type="PROSITE" id="PS50012">
    <property type="entry name" value="RCC1_3"/>
    <property type="match status" value="7"/>
</dbReference>
<dbReference type="Pfam" id="PF25390">
    <property type="entry name" value="WD40_RLD"/>
    <property type="match status" value="1"/>
</dbReference>
<keyword evidence="1" id="KW-0344">Guanine-nucleotide releasing factor</keyword>
<dbReference type="PROSITE" id="PS00626">
    <property type="entry name" value="RCC1_2"/>
    <property type="match status" value="1"/>
</dbReference>
<dbReference type="RefSeq" id="WP_380049857.1">
    <property type="nucleotide sequence ID" value="NZ_JBHSOH010000015.1"/>
</dbReference>
<feature type="signal peptide" evidence="3">
    <location>
        <begin position="1"/>
        <end position="23"/>
    </location>
</feature>
<keyword evidence="3" id="KW-0732">Signal</keyword>